<dbReference type="AlphaFoldDB" id="A0A0L6VNX0"/>
<dbReference type="SUPFAM" id="SSF49899">
    <property type="entry name" value="Concanavalin A-like lectins/glucanases"/>
    <property type="match status" value="1"/>
</dbReference>
<keyword evidence="4" id="KW-0735">Signal-anchor</keyword>
<proteinExistence type="inferred from homology"/>
<evidence type="ECO:0000313" key="12">
    <source>
        <dbReference type="EMBL" id="KNZ62406.1"/>
    </source>
</evidence>
<dbReference type="GO" id="GO:0006078">
    <property type="term" value="P:(1-&gt;6)-beta-D-glucan biosynthetic process"/>
    <property type="evidence" value="ECO:0007669"/>
    <property type="project" value="TreeGrafter"/>
</dbReference>
<keyword evidence="13" id="KW-1185">Reference proteome</keyword>
<dbReference type="PANTHER" id="PTHR31361:SF15">
    <property type="entry name" value="GH16 DOMAIN-CONTAINING PROTEIN"/>
    <property type="match status" value="1"/>
</dbReference>
<dbReference type="Pfam" id="PF03935">
    <property type="entry name" value="SKN1_KRE6_Sbg1"/>
    <property type="match status" value="1"/>
</dbReference>
<evidence type="ECO:0000256" key="5">
    <source>
        <dbReference type="ARBA" id="ARBA00022989"/>
    </source>
</evidence>
<dbReference type="Proteomes" id="UP000037035">
    <property type="component" value="Unassembled WGS sequence"/>
</dbReference>
<dbReference type="EMBL" id="LAVV01003043">
    <property type="protein sequence ID" value="KNZ62406.1"/>
    <property type="molecule type" value="Genomic_DNA"/>
</dbReference>
<dbReference type="GO" id="GO:0005886">
    <property type="term" value="C:plasma membrane"/>
    <property type="evidence" value="ECO:0007669"/>
    <property type="project" value="TreeGrafter"/>
</dbReference>
<dbReference type="GO" id="GO:0031505">
    <property type="term" value="P:fungal-type cell wall organization"/>
    <property type="evidence" value="ECO:0007669"/>
    <property type="project" value="TreeGrafter"/>
</dbReference>
<dbReference type="VEuPathDB" id="FungiDB:VP01_1273g4"/>
<dbReference type="STRING" id="27349.A0A0L6VNX0"/>
<evidence type="ECO:0000256" key="4">
    <source>
        <dbReference type="ARBA" id="ARBA00022968"/>
    </source>
</evidence>
<evidence type="ECO:0000256" key="8">
    <source>
        <dbReference type="ARBA" id="ARBA00023316"/>
    </source>
</evidence>
<organism evidence="12 13">
    <name type="scientific">Puccinia sorghi</name>
    <dbReference type="NCBI Taxonomy" id="27349"/>
    <lineage>
        <taxon>Eukaryota</taxon>
        <taxon>Fungi</taxon>
        <taxon>Dikarya</taxon>
        <taxon>Basidiomycota</taxon>
        <taxon>Pucciniomycotina</taxon>
        <taxon>Pucciniomycetes</taxon>
        <taxon>Pucciniales</taxon>
        <taxon>Pucciniaceae</taxon>
        <taxon>Puccinia</taxon>
    </lineage>
</organism>
<dbReference type="InterPro" id="IPR005629">
    <property type="entry name" value="Skn1/Kre6/Sbg1"/>
</dbReference>
<dbReference type="FunFam" id="2.60.120.200:FF:000140">
    <property type="entry name" value="Beta-glucan synthesis-associated protein"/>
    <property type="match status" value="1"/>
</dbReference>
<comment type="similarity">
    <text evidence="2">Belongs to the SKN1/KRE6 family.</text>
</comment>
<dbReference type="Gene3D" id="2.60.120.200">
    <property type="match status" value="2"/>
</dbReference>
<keyword evidence="6 10" id="KW-0472">Membrane</keyword>
<sequence>MLHTCEAGRNGSDAGFGLEGRNIIFAADNPPTSLSRASAVLIFRAVGRLDHRQLALPGRTRAVSLFHGLRTLVGTDLDPQPLELLVFILSFWLHFSTETSQLDAASETSNSIAGEILDEKATWNPIDPRASAMNAIYSDQNYLNSASYLLGPHQRPTSAASSYPSFRGSEADPQRVSRRSYMEDYHDLDPELEEELHNEEGDDDDDNLNGSPTKRSKLMCGNFFSIRGILNMGAVVLLALALVTIFGVLPVLTYYGSHAATKQLAVNSGGFNLGGINGSGQVPLIHNLAGLIDPTTPDSVMSRKGFDGTQYNLVFSDEFNTDGRTFWPGDDPYWEAVDLHYWATGNLEWFDPDAITTSNGSLNITVTKEVIHDLNYRSGMLQSWNKFCFTGGYIEVSISLPGSPRISGFWPGAWTMGNLGRAGYGATTDGTWPYSYNACDLGTLKNQTNVAGTGPAAAVRGPSGGSLSFLPGQKLSSCTCPGGEHPGPNVKAARGAPEIDIIEAQVTAPTTGGNIGQASQSAQFAPFDDAYNWQDSGATIYNPTISNINGYRGGIYQEAVSVVSTTDQTAYEATGAKFQTFGFEYTTGPKGSITWSAGDSATWTMSSSAVAANPTAQISQRIVSEEPMYIILNLAISEAFETVDAAHLPFPSRLLIDYVRVYQRKGQENIGCSPKNFPTEKYINDHINAYTNPNLTTWAQAGFVHSYIIARSDCVTNWHDLCSYTFPRNSLRGC</sequence>
<keyword evidence="3 10" id="KW-0812">Transmembrane</keyword>
<gene>
    <name evidence="12" type="ORF">VP01_1273g4</name>
</gene>
<feature type="compositionally biased region" description="Basic and acidic residues" evidence="9">
    <location>
        <begin position="169"/>
        <end position="179"/>
    </location>
</feature>
<dbReference type="InterPro" id="IPR000757">
    <property type="entry name" value="Beta-glucanase-like"/>
</dbReference>
<name>A0A0L6VNX0_9BASI</name>
<evidence type="ECO:0000256" key="1">
    <source>
        <dbReference type="ARBA" id="ARBA00004606"/>
    </source>
</evidence>
<keyword evidence="7" id="KW-0325">Glycoprotein</keyword>
<evidence type="ECO:0000259" key="11">
    <source>
        <dbReference type="PROSITE" id="PS51762"/>
    </source>
</evidence>
<dbReference type="GO" id="GO:0005789">
    <property type="term" value="C:endoplasmic reticulum membrane"/>
    <property type="evidence" value="ECO:0007669"/>
    <property type="project" value="TreeGrafter"/>
</dbReference>
<dbReference type="OrthoDB" id="412647at2759"/>
<feature type="transmembrane region" description="Helical" evidence="10">
    <location>
        <begin position="229"/>
        <end position="255"/>
    </location>
</feature>
<feature type="domain" description="GH16" evidence="11">
    <location>
        <begin position="304"/>
        <end position="667"/>
    </location>
</feature>
<accession>A0A0L6VNX0</accession>
<dbReference type="GO" id="GO:0015926">
    <property type="term" value="F:glucosidase activity"/>
    <property type="evidence" value="ECO:0007669"/>
    <property type="project" value="TreeGrafter"/>
</dbReference>
<feature type="compositionally biased region" description="Polar residues" evidence="9">
    <location>
        <begin position="155"/>
        <end position="164"/>
    </location>
</feature>
<dbReference type="FunFam" id="2.60.120.200:FF:000135">
    <property type="entry name" value="Related to KRE6-glucan synthase subunit"/>
    <property type="match status" value="1"/>
</dbReference>
<dbReference type="PANTHER" id="PTHR31361">
    <property type="entry name" value="BETA-GLUCAN SYNTHESIS-ASSOCIATED PROTEIN KRE6-RELATED"/>
    <property type="match status" value="1"/>
</dbReference>
<evidence type="ECO:0000256" key="6">
    <source>
        <dbReference type="ARBA" id="ARBA00023136"/>
    </source>
</evidence>
<evidence type="ECO:0000256" key="3">
    <source>
        <dbReference type="ARBA" id="ARBA00022692"/>
    </source>
</evidence>
<keyword evidence="8" id="KW-0961">Cell wall biogenesis/degradation</keyword>
<dbReference type="CDD" id="cd02180">
    <property type="entry name" value="GH16_fungal_KRE6_glucanase"/>
    <property type="match status" value="1"/>
</dbReference>
<dbReference type="InterPro" id="IPR013320">
    <property type="entry name" value="ConA-like_dom_sf"/>
</dbReference>
<feature type="region of interest" description="Disordered" evidence="9">
    <location>
        <begin position="155"/>
        <end position="179"/>
    </location>
</feature>
<comment type="subcellular location">
    <subcellularLocation>
        <location evidence="1">Membrane</location>
        <topology evidence="1">Single-pass type II membrane protein</topology>
    </subcellularLocation>
</comment>
<evidence type="ECO:0000256" key="9">
    <source>
        <dbReference type="SAM" id="MobiDB-lite"/>
    </source>
</evidence>
<comment type="caution">
    <text evidence="12">The sequence shown here is derived from an EMBL/GenBank/DDBJ whole genome shotgun (WGS) entry which is preliminary data.</text>
</comment>
<evidence type="ECO:0000256" key="7">
    <source>
        <dbReference type="ARBA" id="ARBA00023180"/>
    </source>
</evidence>
<reference evidence="12 13" key="1">
    <citation type="submission" date="2015-08" db="EMBL/GenBank/DDBJ databases">
        <title>Next Generation Sequencing and Analysis of the Genome of Puccinia sorghi L Schw, the Causal Agent of Maize Common Rust.</title>
        <authorList>
            <person name="Rochi L."/>
            <person name="Burguener G."/>
            <person name="Darino M."/>
            <person name="Turjanski A."/>
            <person name="Kreff E."/>
            <person name="Dieguez M.J."/>
            <person name="Sacco F."/>
        </authorList>
    </citation>
    <scope>NUCLEOTIDE SEQUENCE [LARGE SCALE GENOMIC DNA]</scope>
    <source>
        <strain evidence="12 13">RO10H11247</strain>
    </source>
</reference>
<evidence type="ECO:0000256" key="2">
    <source>
        <dbReference type="ARBA" id="ARBA00010962"/>
    </source>
</evidence>
<keyword evidence="5 10" id="KW-1133">Transmembrane helix</keyword>
<dbReference type="PROSITE" id="PS51762">
    <property type="entry name" value="GH16_2"/>
    <property type="match status" value="1"/>
</dbReference>
<protein>
    <recommendedName>
        <fullName evidence="11">GH16 domain-containing protein</fullName>
    </recommendedName>
</protein>
<evidence type="ECO:0000256" key="10">
    <source>
        <dbReference type="SAM" id="Phobius"/>
    </source>
</evidence>
<evidence type="ECO:0000313" key="13">
    <source>
        <dbReference type="Proteomes" id="UP000037035"/>
    </source>
</evidence>